<evidence type="ECO:0000313" key="1">
    <source>
        <dbReference type="EMBL" id="ACG60376.1"/>
    </source>
</evidence>
<dbReference type="GeneID" id="6779541"/>
<protein>
    <submittedName>
        <fullName evidence="1">Uncharacterized protein</fullName>
    </submittedName>
</protein>
<proteinExistence type="predicted"/>
<gene>
    <name evidence="1" type="ORF">phiPLPE_54</name>
</gene>
<dbReference type="KEGG" id="vg:6779541"/>
<sequence length="71" mass="8020">MIMNKKWAVSSISFFDNELHLKIVNADSWQNALLSVGGFKWIIDQAGDNIEQAQECACDGDMMFNVIEIQP</sequence>
<dbReference type="EMBL" id="EU876853">
    <property type="protein sequence ID" value="ACG60376.1"/>
    <property type="molecule type" value="Genomic_DNA"/>
</dbReference>
<dbReference type="Proteomes" id="UP000001862">
    <property type="component" value="Segment"/>
</dbReference>
<keyword evidence="2" id="KW-1185">Reference proteome</keyword>
<organism evidence="1 2">
    <name type="scientific">Iodobacter phage PhiPLPE</name>
    <dbReference type="NCBI Taxonomy" id="551895"/>
    <lineage>
        <taxon>Viruses</taxon>
        <taxon>Duplodnaviria</taxon>
        <taxon>Heunggongvirae</taxon>
        <taxon>Uroviricota</taxon>
        <taxon>Caudoviricetes</taxon>
        <taxon>Iodovirus</taxon>
        <taxon>Iodovirus PLPE</taxon>
    </lineage>
</organism>
<reference evidence="2" key="1">
    <citation type="journal article" date="2009" name="Environ. Microbiol. Rep.">
        <title>Isolation and genomic characterization of the first phage infecting Iodobacteria: ?PLPE, a myovirus having a novel set of features.</title>
        <authorList>
            <person name="Leblanc C."/>
            <person name="Caumont-Sarcos A."/>
            <person name="Comeau A.M."/>
            <person name="Krisch H.M."/>
        </authorList>
    </citation>
    <scope>NUCLEOTIDE SEQUENCE [LARGE SCALE GENOMIC DNA]</scope>
</reference>
<dbReference type="RefSeq" id="YP_002128488.1">
    <property type="nucleotide sequence ID" value="NC_011142.1"/>
</dbReference>
<name>B5AX73_9CAUD</name>
<accession>B5AX73</accession>
<evidence type="ECO:0000313" key="2">
    <source>
        <dbReference type="Proteomes" id="UP000001862"/>
    </source>
</evidence>